<accession>A0ABZ3C8L2</accession>
<dbReference type="SUPFAM" id="SSF51445">
    <property type="entry name" value="(Trans)glycosidases"/>
    <property type="match status" value="1"/>
</dbReference>
<evidence type="ECO:0000259" key="7">
    <source>
        <dbReference type="Pfam" id="PF02449"/>
    </source>
</evidence>
<dbReference type="Proteomes" id="UP001434337">
    <property type="component" value="Chromosome"/>
</dbReference>
<dbReference type="RefSeq" id="WP_342372909.1">
    <property type="nucleotide sequence ID" value="NZ_CP115965.1"/>
</dbReference>
<dbReference type="Gene3D" id="2.60.40.1180">
    <property type="entry name" value="Golgi alpha-mannosidase II"/>
    <property type="match status" value="1"/>
</dbReference>
<dbReference type="InterPro" id="IPR013529">
    <property type="entry name" value="Glyco_hydro_42_N"/>
</dbReference>
<dbReference type="PIRSF" id="PIRSF001084">
    <property type="entry name" value="B-galactosidase"/>
    <property type="match status" value="1"/>
</dbReference>
<evidence type="ECO:0000259" key="8">
    <source>
        <dbReference type="Pfam" id="PF08532"/>
    </source>
</evidence>
<evidence type="ECO:0000313" key="10">
    <source>
        <dbReference type="EMBL" id="WZW99113.1"/>
    </source>
</evidence>
<dbReference type="InterPro" id="IPR003476">
    <property type="entry name" value="Glyco_hydro_42"/>
</dbReference>
<gene>
    <name evidence="10" type="ORF">PCC79_02590</name>
</gene>
<comment type="similarity">
    <text evidence="2 6">Belongs to the glycosyl hydrolase 42 family.</text>
</comment>
<dbReference type="Gene3D" id="3.20.20.80">
    <property type="entry name" value="Glycosidases"/>
    <property type="match status" value="1"/>
</dbReference>
<dbReference type="SUPFAM" id="SSF52317">
    <property type="entry name" value="Class I glutamine amidotransferase-like"/>
    <property type="match status" value="1"/>
</dbReference>
<keyword evidence="4 6" id="KW-0378">Hydrolase</keyword>
<organism evidence="10 11">
    <name type="scientific">Propioniciclava soli</name>
    <dbReference type="NCBI Taxonomy" id="2775081"/>
    <lineage>
        <taxon>Bacteria</taxon>
        <taxon>Bacillati</taxon>
        <taxon>Actinomycetota</taxon>
        <taxon>Actinomycetes</taxon>
        <taxon>Propionibacteriales</taxon>
        <taxon>Propionibacteriaceae</taxon>
        <taxon>Propioniciclava</taxon>
    </lineage>
</organism>
<evidence type="ECO:0000313" key="11">
    <source>
        <dbReference type="Proteomes" id="UP001434337"/>
    </source>
</evidence>
<dbReference type="InterPro" id="IPR013739">
    <property type="entry name" value="Beta_galactosidase_C"/>
</dbReference>
<evidence type="ECO:0000256" key="1">
    <source>
        <dbReference type="ARBA" id="ARBA00001412"/>
    </source>
</evidence>
<evidence type="ECO:0000259" key="9">
    <source>
        <dbReference type="Pfam" id="PF08533"/>
    </source>
</evidence>
<dbReference type="Pfam" id="PF02449">
    <property type="entry name" value="Glyco_hydro_42"/>
    <property type="match status" value="1"/>
</dbReference>
<evidence type="ECO:0000256" key="3">
    <source>
        <dbReference type="ARBA" id="ARBA00012756"/>
    </source>
</evidence>
<evidence type="ECO:0000256" key="2">
    <source>
        <dbReference type="ARBA" id="ARBA00005940"/>
    </source>
</evidence>
<dbReference type="InterPro" id="IPR013738">
    <property type="entry name" value="Beta_galactosidase_Trimer"/>
</dbReference>
<dbReference type="Gene3D" id="3.40.50.880">
    <property type="match status" value="1"/>
</dbReference>
<comment type="catalytic activity">
    <reaction evidence="1 6">
        <text>Hydrolysis of terminal non-reducing beta-D-galactose residues in beta-D-galactosides.</text>
        <dbReference type="EC" id="3.2.1.23"/>
    </reaction>
</comment>
<keyword evidence="5 6" id="KW-0326">Glycosidase</keyword>
<evidence type="ECO:0000256" key="4">
    <source>
        <dbReference type="ARBA" id="ARBA00022801"/>
    </source>
</evidence>
<name>A0ABZ3C8L2_9ACTN</name>
<dbReference type="InterPro" id="IPR017853">
    <property type="entry name" value="GH"/>
</dbReference>
<dbReference type="InterPro" id="IPR013780">
    <property type="entry name" value="Glyco_hydro_b"/>
</dbReference>
<evidence type="ECO:0000256" key="6">
    <source>
        <dbReference type="PIRNR" id="PIRNR001084"/>
    </source>
</evidence>
<keyword evidence="11" id="KW-1185">Reference proteome</keyword>
<dbReference type="InterPro" id="IPR029062">
    <property type="entry name" value="Class_I_gatase-like"/>
</dbReference>
<dbReference type="EMBL" id="CP115965">
    <property type="protein sequence ID" value="WZW99113.1"/>
    <property type="molecule type" value="Genomic_DNA"/>
</dbReference>
<dbReference type="CDD" id="cd03143">
    <property type="entry name" value="A4_beta-galactosidase_middle_domain"/>
    <property type="match status" value="1"/>
</dbReference>
<evidence type="ECO:0000256" key="5">
    <source>
        <dbReference type="ARBA" id="ARBA00023295"/>
    </source>
</evidence>
<dbReference type="PANTHER" id="PTHR36447:SF1">
    <property type="entry name" value="BETA-GALACTOSIDASE GANA"/>
    <property type="match status" value="1"/>
</dbReference>
<feature type="domain" description="Glycoside hydrolase family 42 N-terminal" evidence="7">
    <location>
        <begin position="18"/>
        <end position="389"/>
    </location>
</feature>
<dbReference type="EC" id="3.2.1.23" evidence="3 6"/>
<dbReference type="PANTHER" id="PTHR36447">
    <property type="entry name" value="BETA-GALACTOSIDASE GANA"/>
    <property type="match status" value="1"/>
</dbReference>
<feature type="domain" description="Beta-galactosidase C-terminal" evidence="9">
    <location>
        <begin position="614"/>
        <end position="667"/>
    </location>
</feature>
<sequence length="671" mass="73953">MTVRGWNDLVDGLAYGGDYNPEQWPREVWDDDVRLMREAGVNLVSLAIFSWATIEPLEGQFDWAWLDEVIEKLDAGGVRIALATATASPPPWLTATHPEILPVTREGVVLHQGGRQAYRISSPVYREYATAMTRRMAERYGSHPALALWHVDNEIGCHIPDDFSPDATEAFRGWLQRRYGTLEALNEAWGTAFWSQRYGSFEHVLPPLPAPTFPNPTQQLDWRRYTSDVHKEYYLALRAVLREVTPEVPITTNFMIGTGNRHADYADWAPETDVVANDHYTRSHDPERHVELAFAADLTRGVAAGDPWLLMEHSTSAVNWQPRNRAKDPGEMVRNSLSHVARGADGVMFFQWRQSRAGAEKFHSGMVPHAGTDSAVWRNTVELGEHLQRLAPVRGSRVASSVAVVFDYTNLWAVELDSHPTNDLSYPDLVLDWHRAFFHEGVQVDVVPPQADLSGYDLVVAPNLYLADDERVANLTGVVERGGVFATTWFSGIVDAHDHIHLGGHPGAFADLLGIRTEEFCPLQQGERVGVLLDGVDAEGVRWTERTELRGASAHATYTDGVLVGLPAVTDHAVGDGHAWYVGTDLPGEGKRALVRTWLAQAGIEPVLADPQPGVEAVRRSGEGGSFLFVFNHTRGEVRVPATGTELLTGARVSGALTLPGGGSAVVHEDA</sequence>
<proteinExistence type="inferred from homology"/>
<reference evidence="10 11" key="1">
    <citation type="journal article" date="2023" name="Environ Microbiome">
        <title>A coral-associated actinobacterium mitigates coral bleaching under heat stress.</title>
        <authorList>
            <person name="Li J."/>
            <person name="Zou Y."/>
            <person name="Li Q."/>
            <person name="Zhang J."/>
            <person name="Bourne D.G."/>
            <person name="Lyu Y."/>
            <person name="Liu C."/>
            <person name="Zhang S."/>
        </authorList>
    </citation>
    <scope>NUCLEOTIDE SEQUENCE [LARGE SCALE GENOMIC DNA]</scope>
    <source>
        <strain evidence="10 11">SCSIO 13291</strain>
    </source>
</reference>
<dbReference type="Pfam" id="PF08533">
    <property type="entry name" value="Glyco_hydro_42C"/>
    <property type="match status" value="1"/>
</dbReference>
<dbReference type="Pfam" id="PF08532">
    <property type="entry name" value="Glyco_hydro_42M"/>
    <property type="match status" value="1"/>
</dbReference>
<feature type="domain" description="Beta-galactosidase trimerisation" evidence="8">
    <location>
        <begin position="401"/>
        <end position="604"/>
    </location>
</feature>
<protein>
    <recommendedName>
        <fullName evidence="3 6">Beta-galactosidase</fullName>
        <shortName evidence="6">Beta-gal</shortName>
        <ecNumber evidence="3 6">3.2.1.23</ecNumber>
    </recommendedName>
</protein>